<keyword evidence="4" id="KW-1185">Reference proteome</keyword>
<comment type="caution">
    <text evidence="3">The sequence shown here is derived from an EMBL/GenBank/DDBJ whole genome shotgun (WGS) entry which is preliminary data.</text>
</comment>
<accession>A0A852ZL06</accession>
<feature type="region of interest" description="Disordered" evidence="1">
    <location>
        <begin position="1"/>
        <end position="160"/>
    </location>
</feature>
<feature type="compositionally biased region" description="Basic and acidic residues" evidence="1">
    <location>
        <begin position="52"/>
        <end position="62"/>
    </location>
</feature>
<evidence type="ECO:0000313" key="3">
    <source>
        <dbReference type="EMBL" id="NYI03089.1"/>
    </source>
</evidence>
<feature type="transmembrane region" description="Helical" evidence="2">
    <location>
        <begin position="242"/>
        <end position="264"/>
    </location>
</feature>
<dbReference type="EMBL" id="JACBZD010000001">
    <property type="protein sequence ID" value="NYI03089.1"/>
    <property type="molecule type" value="Genomic_DNA"/>
</dbReference>
<feature type="compositionally biased region" description="Basic and acidic residues" evidence="1">
    <location>
        <begin position="70"/>
        <end position="81"/>
    </location>
</feature>
<organism evidence="3 4">
    <name type="scientific">Allostreptomyces psammosilenae</name>
    <dbReference type="NCBI Taxonomy" id="1892865"/>
    <lineage>
        <taxon>Bacteria</taxon>
        <taxon>Bacillati</taxon>
        <taxon>Actinomycetota</taxon>
        <taxon>Actinomycetes</taxon>
        <taxon>Kitasatosporales</taxon>
        <taxon>Streptomycetaceae</taxon>
        <taxon>Allostreptomyces</taxon>
    </lineage>
</organism>
<dbReference type="Proteomes" id="UP000567795">
    <property type="component" value="Unassembled WGS sequence"/>
</dbReference>
<name>A0A852ZL06_9ACTN</name>
<feature type="transmembrane region" description="Helical" evidence="2">
    <location>
        <begin position="199"/>
        <end position="221"/>
    </location>
</feature>
<keyword evidence="2" id="KW-0812">Transmembrane</keyword>
<feature type="compositionally biased region" description="Basic and acidic residues" evidence="1">
    <location>
        <begin position="134"/>
        <end position="144"/>
    </location>
</feature>
<evidence type="ECO:0000313" key="4">
    <source>
        <dbReference type="Proteomes" id="UP000567795"/>
    </source>
</evidence>
<gene>
    <name evidence="3" type="ORF">FHU37_000032</name>
</gene>
<feature type="transmembrane region" description="Helical" evidence="2">
    <location>
        <begin position="170"/>
        <end position="193"/>
    </location>
</feature>
<evidence type="ECO:0000256" key="1">
    <source>
        <dbReference type="SAM" id="MobiDB-lite"/>
    </source>
</evidence>
<sequence length="267" mass="27948">MSMDTGAHRDVAPGDARPDPSGRPGGHAPAPRRPAGRHPLDSGPTGPAVARFSHETEPRADADALGLGTADDRHHTARQEPPHASPIVDPHGVDPHGADPFADAPFDGEPAPDAPPGAARSTQHRRFPPTARFVEARRAARAHETDDDPAEEPAPTSTFRDIRPQRRIRLVVLVPLVTLATLGSLMFAFPLAFSPNGDGAPAGILGLLLMAAAACWATVVGHRAGSRLPGLPHSLAGQRPDWRIVLAYAAGVGVLAALALWRVAVLV</sequence>
<feature type="compositionally biased region" description="Basic and acidic residues" evidence="1">
    <location>
        <begin position="1"/>
        <end position="20"/>
    </location>
</feature>
<evidence type="ECO:0000256" key="2">
    <source>
        <dbReference type="SAM" id="Phobius"/>
    </source>
</evidence>
<dbReference type="AlphaFoldDB" id="A0A852ZL06"/>
<keyword evidence="2" id="KW-0472">Membrane</keyword>
<reference evidence="3 4" key="1">
    <citation type="submission" date="2020-07" db="EMBL/GenBank/DDBJ databases">
        <title>Sequencing the genomes of 1000 actinobacteria strains.</title>
        <authorList>
            <person name="Klenk H.-P."/>
        </authorList>
    </citation>
    <scope>NUCLEOTIDE SEQUENCE [LARGE SCALE GENOMIC DNA]</scope>
    <source>
        <strain evidence="3 4">DSM 42178</strain>
    </source>
</reference>
<dbReference type="RefSeq" id="WP_218903879.1">
    <property type="nucleotide sequence ID" value="NZ_JACBZD010000001.1"/>
</dbReference>
<protein>
    <recommendedName>
        <fullName evidence="5">Transmembrane protein</fullName>
    </recommendedName>
</protein>
<keyword evidence="2" id="KW-1133">Transmembrane helix</keyword>
<evidence type="ECO:0008006" key="5">
    <source>
        <dbReference type="Google" id="ProtNLM"/>
    </source>
</evidence>
<proteinExistence type="predicted"/>
<feature type="compositionally biased region" description="Low complexity" evidence="1">
    <location>
        <begin position="98"/>
        <end position="119"/>
    </location>
</feature>